<dbReference type="RefSeq" id="XP_022104693.1">
    <property type="nucleotide sequence ID" value="XM_022249001.1"/>
</dbReference>
<evidence type="ECO:0000256" key="8">
    <source>
        <dbReference type="ARBA" id="ARBA00038873"/>
    </source>
</evidence>
<keyword evidence="3" id="KW-0963">Cytoplasm</keyword>
<keyword evidence="4" id="KW-0808">Transferase</keyword>
<comment type="function">
    <text evidence="7">Catalyzes the GTP-dependent phosphorylation of 5-hydroxy-L-lysine.</text>
</comment>
<keyword evidence="11" id="KW-1185">Reference proteome</keyword>
<evidence type="ECO:0000256" key="3">
    <source>
        <dbReference type="ARBA" id="ARBA00022490"/>
    </source>
</evidence>
<sequence length="818" mass="91220">MAQQASANGQLQLYPACLDNKGAKALVSKLYGWSVDHIKKLPGYDDLNFYIRSASTSSQHSEFVLKVMNSRDSGNRAWLEAQTDVLLHLTERGIHCSTPVKNLQGDYLSLEEIVDESGKQPAGLKFIVRMLMFLPGKMVRDLYQPNMAVPDKWFYVMGQNLGTMDKALLEFHEPSLAVLEKQASEYKWSPQCVPHVRDILWAVTDIDKRKLAEGILDEFEVQVVPKIGSLRRSVIHTDFNDMNIISLGNGPVPSKADWHTAGGPDIPAHQDSQLQALGAIDFSDIVCSSLVFDPADSHAYMMMSQLNGDPLVSGGHFLAGYNSVLPLTPTELGLIRCCTSGRLVQSLVNGLHAYSQDPSDEYVLDTQRTGWSVLEQLWSKSNDQLLSLWDRIADLYRPSVVKSPVLTHSEQDTDLMSKSGSTRKIKPSLSPTDVKGLLQQLYPIKTQHVEEIREFISYDDQNFHVRLGGGELAASMGGQEFVLKVINSEDSADKGAFDVQIAVLQFLKAKGFCCAAPVVNTNGKYLSLEEVCMSDKRTDPDNGNPQQTGVFLVFLQTYLPGQMMSTIELLPEQLCFDAGRKLAQMDQLLWDFPDPPDSFKGRAASNIWALESMPRVRDYMGEVKDQRRRELVESIVKSFEEEVVPQISSLRKCLIHSDFNDDNILVAEVYSGPDCEDADLLPLTKKRKRHPVYNITGVVDFSDFAYSCLVFEIASAMAMMLYSKAANPTAATGHLLAGFQSIIPLTAEELGLLYTCVMGKIGQELVLSLYNSRMQPRNPHVVFTQGQGWKYMEELWGDPGARAKVDKLWNDTAALYRT</sequence>
<dbReference type="AlphaFoldDB" id="A0A8B7ZGB2"/>
<dbReference type="InterPro" id="IPR011009">
    <property type="entry name" value="Kinase-like_dom_sf"/>
</dbReference>
<organism evidence="11 12">
    <name type="scientific">Acanthaster planci</name>
    <name type="common">Crown-of-thorns starfish</name>
    <dbReference type="NCBI Taxonomy" id="133434"/>
    <lineage>
        <taxon>Eukaryota</taxon>
        <taxon>Metazoa</taxon>
        <taxon>Echinodermata</taxon>
        <taxon>Eleutherozoa</taxon>
        <taxon>Asterozoa</taxon>
        <taxon>Asteroidea</taxon>
        <taxon>Valvatacea</taxon>
        <taxon>Valvatida</taxon>
        <taxon>Acanthasteridae</taxon>
        <taxon>Acanthaster</taxon>
    </lineage>
</organism>
<feature type="domain" description="Aminoglycoside phosphotransferase" evidence="10">
    <location>
        <begin position="458"/>
        <end position="667"/>
    </location>
</feature>
<feature type="domain" description="Aminoglycoside phosphotransferase" evidence="10">
    <location>
        <begin position="42"/>
        <end position="252"/>
    </location>
</feature>
<comment type="subcellular location">
    <subcellularLocation>
        <location evidence="1">Cytoplasm</location>
    </subcellularLocation>
</comment>
<evidence type="ECO:0000256" key="1">
    <source>
        <dbReference type="ARBA" id="ARBA00004496"/>
    </source>
</evidence>
<reference evidence="12" key="1">
    <citation type="submission" date="2025-08" db="UniProtKB">
        <authorList>
            <consortium name="RefSeq"/>
        </authorList>
    </citation>
    <scope>IDENTIFICATION</scope>
</reference>
<evidence type="ECO:0000256" key="2">
    <source>
        <dbReference type="ARBA" id="ARBA00006219"/>
    </source>
</evidence>
<dbReference type="PANTHER" id="PTHR21064">
    <property type="entry name" value="AMINOGLYCOSIDE PHOSPHOTRANSFERASE DOMAIN-CONTAINING PROTEIN-RELATED"/>
    <property type="match status" value="1"/>
</dbReference>
<comment type="catalytic activity">
    <reaction evidence="6">
        <text>(5R)-5-hydroxy-L-lysine + GTP = (5R)-5-phosphooxy-L-lysine + GDP + H(+)</text>
        <dbReference type="Rhea" id="RHEA:19049"/>
        <dbReference type="ChEBI" id="CHEBI:15378"/>
        <dbReference type="ChEBI" id="CHEBI:37565"/>
        <dbReference type="ChEBI" id="CHEBI:57882"/>
        <dbReference type="ChEBI" id="CHEBI:58189"/>
        <dbReference type="ChEBI" id="CHEBI:58357"/>
        <dbReference type="EC" id="2.7.1.81"/>
    </reaction>
</comment>
<dbReference type="EC" id="2.7.1.81" evidence="8"/>
<dbReference type="GeneID" id="110986792"/>
<comment type="similarity">
    <text evidence="2">Belongs to the aminoglycoside phosphotransferase family.</text>
</comment>
<protein>
    <recommendedName>
        <fullName evidence="9">Hydroxylysine kinase</fullName>
        <ecNumber evidence="8">2.7.1.81</ecNumber>
    </recommendedName>
</protein>
<dbReference type="SUPFAM" id="SSF56112">
    <property type="entry name" value="Protein kinase-like (PK-like)"/>
    <property type="match status" value="2"/>
</dbReference>
<dbReference type="OrthoDB" id="9973935at2759"/>
<dbReference type="InterPro" id="IPR002575">
    <property type="entry name" value="Aminoglycoside_PTrfase"/>
</dbReference>
<dbReference type="Gene3D" id="3.90.1200.10">
    <property type="match status" value="2"/>
</dbReference>
<dbReference type="PANTHER" id="PTHR21064:SF1">
    <property type="entry name" value="HYDROXYLYSINE KINASE"/>
    <property type="match status" value="1"/>
</dbReference>
<evidence type="ECO:0000256" key="9">
    <source>
        <dbReference type="ARBA" id="ARBA00040505"/>
    </source>
</evidence>
<evidence type="ECO:0000256" key="6">
    <source>
        <dbReference type="ARBA" id="ARBA00036820"/>
    </source>
</evidence>
<name>A0A8B7ZGB2_ACAPL</name>
<dbReference type="Pfam" id="PF01636">
    <property type="entry name" value="APH"/>
    <property type="match status" value="2"/>
</dbReference>
<keyword evidence="5" id="KW-0418">Kinase</keyword>
<dbReference type="Proteomes" id="UP000694845">
    <property type="component" value="Unplaced"/>
</dbReference>
<dbReference type="Gene3D" id="3.30.200.20">
    <property type="entry name" value="Phosphorylase Kinase, domain 1"/>
    <property type="match status" value="2"/>
</dbReference>
<evidence type="ECO:0000256" key="5">
    <source>
        <dbReference type="ARBA" id="ARBA00022777"/>
    </source>
</evidence>
<evidence type="ECO:0000313" key="12">
    <source>
        <dbReference type="RefSeq" id="XP_022104693.1"/>
    </source>
</evidence>
<dbReference type="OMA" id="SICCPQP"/>
<evidence type="ECO:0000313" key="11">
    <source>
        <dbReference type="Proteomes" id="UP000694845"/>
    </source>
</evidence>
<gene>
    <name evidence="12" type="primary">LOC110986792</name>
</gene>
<evidence type="ECO:0000256" key="7">
    <source>
        <dbReference type="ARBA" id="ARBA00037368"/>
    </source>
</evidence>
<dbReference type="GO" id="GO:0005737">
    <property type="term" value="C:cytoplasm"/>
    <property type="evidence" value="ECO:0007669"/>
    <property type="project" value="UniProtKB-SubCell"/>
</dbReference>
<dbReference type="FunFam" id="3.90.1200.10:FF:000007">
    <property type="entry name" value="hydroxylysine kinase isoform X1"/>
    <property type="match status" value="1"/>
</dbReference>
<dbReference type="InterPro" id="IPR050249">
    <property type="entry name" value="Pseudomonas-type_ThrB"/>
</dbReference>
<dbReference type="GO" id="GO:0047992">
    <property type="term" value="F:hydroxylysine kinase activity"/>
    <property type="evidence" value="ECO:0007669"/>
    <property type="project" value="UniProtKB-EC"/>
</dbReference>
<dbReference type="KEGG" id="aplc:110986792"/>
<proteinExistence type="inferred from homology"/>
<accession>A0A8B7ZGB2</accession>
<evidence type="ECO:0000256" key="4">
    <source>
        <dbReference type="ARBA" id="ARBA00022679"/>
    </source>
</evidence>
<dbReference type="FunFam" id="3.30.200.20:FF:000549">
    <property type="entry name" value="hydroxylysine kinase"/>
    <property type="match status" value="2"/>
</dbReference>
<evidence type="ECO:0000259" key="10">
    <source>
        <dbReference type="Pfam" id="PF01636"/>
    </source>
</evidence>